<evidence type="ECO:0000256" key="1">
    <source>
        <dbReference type="SAM" id="MobiDB-lite"/>
    </source>
</evidence>
<name>A0ABQ6MMJ4_9STRA</name>
<feature type="region of interest" description="Disordered" evidence="1">
    <location>
        <begin position="29"/>
        <end position="68"/>
    </location>
</feature>
<reference evidence="2 3" key="1">
    <citation type="journal article" date="2023" name="Commun. Biol.">
        <title>Genome analysis of Parmales, the sister group of diatoms, reveals the evolutionary specialization of diatoms from phago-mixotrophs to photoautotrophs.</title>
        <authorList>
            <person name="Ban H."/>
            <person name="Sato S."/>
            <person name="Yoshikawa S."/>
            <person name="Yamada K."/>
            <person name="Nakamura Y."/>
            <person name="Ichinomiya M."/>
            <person name="Sato N."/>
            <person name="Blanc-Mathieu R."/>
            <person name="Endo H."/>
            <person name="Kuwata A."/>
            <person name="Ogata H."/>
        </authorList>
    </citation>
    <scope>NUCLEOTIDE SEQUENCE [LARGE SCALE GENOMIC DNA]</scope>
</reference>
<dbReference type="EMBL" id="BRYB01003020">
    <property type="protein sequence ID" value="GMI29163.1"/>
    <property type="molecule type" value="Genomic_DNA"/>
</dbReference>
<evidence type="ECO:0000313" key="3">
    <source>
        <dbReference type="Proteomes" id="UP001165060"/>
    </source>
</evidence>
<accession>A0ABQ6MMJ4</accession>
<gene>
    <name evidence="2" type="ORF">TeGR_g14169</name>
</gene>
<protein>
    <submittedName>
        <fullName evidence="2">Uncharacterized protein</fullName>
    </submittedName>
</protein>
<dbReference type="Proteomes" id="UP001165060">
    <property type="component" value="Unassembled WGS sequence"/>
</dbReference>
<sequence length="295" mass="30699">MLLQSSNATALSVRGEEVDVAREVGEFGAGTMFEAPPEGAPKASEARKRVLPTSASSAPPSHGTFELPPAPTVAKVSIPPSLVASLPPAPSSPPALFGRLRTRSLSPRSTATTAEVHVVYTPPPEATPSLPALLSALGLSFLGHASFGSQPLPPAGADLLLHAALSPPPSVVLHVSDGGCEAYCGNELLHSLPPTLCYSPLPILPSQTTPFQPSPFANDACITDRARAAIAKRIRDGDARGELADFCILLHVYERLAERHKAALLEWRAGGKKKMGKGLRGKVLEALGDEGGGEE</sequence>
<organism evidence="2 3">
    <name type="scientific">Tetraparma gracilis</name>
    <dbReference type="NCBI Taxonomy" id="2962635"/>
    <lineage>
        <taxon>Eukaryota</taxon>
        <taxon>Sar</taxon>
        <taxon>Stramenopiles</taxon>
        <taxon>Ochrophyta</taxon>
        <taxon>Bolidophyceae</taxon>
        <taxon>Parmales</taxon>
        <taxon>Triparmaceae</taxon>
        <taxon>Tetraparma</taxon>
    </lineage>
</organism>
<evidence type="ECO:0000313" key="2">
    <source>
        <dbReference type="EMBL" id="GMI29163.1"/>
    </source>
</evidence>
<comment type="caution">
    <text evidence="2">The sequence shown here is derived from an EMBL/GenBank/DDBJ whole genome shotgun (WGS) entry which is preliminary data.</text>
</comment>
<proteinExistence type="predicted"/>
<keyword evidence="3" id="KW-1185">Reference proteome</keyword>